<feature type="compositionally biased region" description="Polar residues" evidence="1">
    <location>
        <begin position="121"/>
        <end position="131"/>
    </location>
</feature>
<dbReference type="AlphaFoldDB" id="A0A7J8DPI6"/>
<feature type="region of interest" description="Disordered" evidence="1">
    <location>
        <begin position="78"/>
        <end position="131"/>
    </location>
</feature>
<keyword evidence="3" id="KW-1185">Reference proteome</keyword>
<protein>
    <submittedName>
        <fullName evidence="2">Uncharacterized protein</fullName>
    </submittedName>
</protein>
<dbReference type="EMBL" id="JACASF010000017">
    <property type="protein sequence ID" value="KAF6425144.1"/>
    <property type="molecule type" value="Genomic_DNA"/>
</dbReference>
<dbReference type="InParanoid" id="A0A7J8DPI6"/>
<name>A0A7J8DPI6_MOLMO</name>
<evidence type="ECO:0000313" key="2">
    <source>
        <dbReference type="EMBL" id="KAF6425144.1"/>
    </source>
</evidence>
<evidence type="ECO:0000256" key="1">
    <source>
        <dbReference type="SAM" id="MobiDB-lite"/>
    </source>
</evidence>
<sequence length="131" mass="13470">MLHLPRGGGFLPGPAVPSTQLPAGQVDAGHREVSWWRQRPGPHLGPSGPARLGSDVMRGCRDCPGQFCCYSRASLEAAARPRPPSSAPASASQPGLPAGHRVHPAAPEALPSPPASLEAQASGTQGKKTHP</sequence>
<feature type="region of interest" description="Disordered" evidence="1">
    <location>
        <begin position="1"/>
        <end position="51"/>
    </location>
</feature>
<reference evidence="2 3" key="1">
    <citation type="journal article" date="2020" name="Nature">
        <title>Six reference-quality genomes reveal evolution of bat adaptations.</title>
        <authorList>
            <person name="Jebb D."/>
            <person name="Huang Z."/>
            <person name="Pippel M."/>
            <person name="Hughes G.M."/>
            <person name="Lavrichenko K."/>
            <person name="Devanna P."/>
            <person name="Winkler S."/>
            <person name="Jermiin L.S."/>
            <person name="Skirmuntt E.C."/>
            <person name="Katzourakis A."/>
            <person name="Burkitt-Gray L."/>
            <person name="Ray D.A."/>
            <person name="Sullivan K.A.M."/>
            <person name="Roscito J.G."/>
            <person name="Kirilenko B.M."/>
            <person name="Davalos L.M."/>
            <person name="Corthals A.P."/>
            <person name="Power M.L."/>
            <person name="Jones G."/>
            <person name="Ransome R.D."/>
            <person name="Dechmann D.K.N."/>
            <person name="Locatelli A.G."/>
            <person name="Puechmaille S.J."/>
            <person name="Fedrigo O."/>
            <person name="Jarvis E.D."/>
            <person name="Hiller M."/>
            <person name="Vernes S.C."/>
            <person name="Myers E.W."/>
            <person name="Teeling E.C."/>
        </authorList>
    </citation>
    <scope>NUCLEOTIDE SEQUENCE [LARGE SCALE GENOMIC DNA]</scope>
    <source>
        <strain evidence="2">MMolMol1</strain>
        <tissue evidence="2">Muscle</tissue>
    </source>
</reference>
<organism evidence="2 3">
    <name type="scientific">Molossus molossus</name>
    <name type="common">Pallas' mastiff bat</name>
    <name type="synonym">Vespertilio molossus</name>
    <dbReference type="NCBI Taxonomy" id="27622"/>
    <lineage>
        <taxon>Eukaryota</taxon>
        <taxon>Metazoa</taxon>
        <taxon>Chordata</taxon>
        <taxon>Craniata</taxon>
        <taxon>Vertebrata</taxon>
        <taxon>Euteleostomi</taxon>
        <taxon>Mammalia</taxon>
        <taxon>Eutheria</taxon>
        <taxon>Laurasiatheria</taxon>
        <taxon>Chiroptera</taxon>
        <taxon>Yangochiroptera</taxon>
        <taxon>Molossidae</taxon>
        <taxon>Molossus</taxon>
    </lineage>
</organism>
<evidence type="ECO:0000313" key="3">
    <source>
        <dbReference type="Proteomes" id="UP000550707"/>
    </source>
</evidence>
<comment type="caution">
    <text evidence="2">The sequence shown here is derived from an EMBL/GenBank/DDBJ whole genome shotgun (WGS) entry which is preliminary data.</text>
</comment>
<feature type="compositionally biased region" description="Low complexity" evidence="1">
    <location>
        <begin position="87"/>
        <end position="119"/>
    </location>
</feature>
<feature type="compositionally biased region" description="Gly residues" evidence="1">
    <location>
        <begin position="1"/>
        <end position="11"/>
    </location>
</feature>
<accession>A0A7J8DPI6</accession>
<proteinExistence type="predicted"/>
<gene>
    <name evidence="2" type="ORF">HJG59_009212</name>
</gene>
<dbReference type="Proteomes" id="UP000550707">
    <property type="component" value="Unassembled WGS sequence"/>
</dbReference>